<name>A0AAD5VEJ9_9AGAR</name>
<dbReference type="Proteomes" id="UP001213000">
    <property type="component" value="Unassembled WGS sequence"/>
</dbReference>
<sequence>MKFSTTFVILAFALSKTAIALPINADASNLVEREFTDSYDLNARSLYDNVYEERSLDEAEPEARDLDARAKV</sequence>
<keyword evidence="1" id="KW-0732">Signal</keyword>
<proteinExistence type="predicted"/>
<evidence type="ECO:0000313" key="3">
    <source>
        <dbReference type="Proteomes" id="UP001213000"/>
    </source>
</evidence>
<gene>
    <name evidence="2" type="ORF">NP233_g12677</name>
</gene>
<evidence type="ECO:0000256" key="1">
    <source>
        <dbReference type="SAM" id="SignalP"/>
    </source>
</evidence>
<keyword evidence="3" id="KW-1185">Reference proteome</keyword>
<feature type="chain" id="PRO_5042039288" evidence="1">
    <location>
        <begin position="21"/>
        <end position="72"/>
    </location>
</feature>
<dbReference type="AlphaFoldDB" id="A0AAD5VEJ9"/>
<comment type="caution">
    <text evidence="2">The sequence shown here is derived from an EMBL/GenBank/DDBJ whole genome shotgun (WGS) entry which is preliminary data.</text>
</comment>
<feature type="signal peptide" evidence="1">
    <location>
        <begin position="1"/>
        <end position="20"/>
    </location>
</feature>
<protein>
    <submittedName>
        <fullName evidence="2">Uncharacterized protein</fullName>
    </submittedName>
</protein>
<reference evidence="2" key="1">
    <citation type="submission" date="2022-07" db="EMBL/GenBank/DDBJ databases">
        <title>Genome Sequence of Leucocoprinus birnbaumii.</title>
        <authorList>
            <person name="Buettner E."/>
        </authorList>
    </citation>
    <scope>NUCLEOTIDE SEQUENCE</scope>
    <source>
        <strain evidence="2">VT141</strain>
    </source>
</reference>
<accession>A0AAD5VEJ9</accession>
<organism evidence="2 3">
    <name type="scientific">Leucocoprinus birnbaumii</name>
    <dbReference type="NCBI Taxonomy" id="56174"/>
    <lineage>
        <taxon>Eukaryota</taxon>
        <taxon>Fungi</taxon>
        <taxon>Dikarya</taxon>
        <taxon>Basidiomycota</taxon>
        <taxon>Agaricomycotina</taxon>
        <taxon>Agaricomycetes</taxon>
        <taxon>Agaricomycetidae</taxon>
        <taxon>Agaricales</taxon>
        <taxon>Agaricineae</taxon>
        <taxon>Agaricaceae</taxon>
        <taxon>Leucocoprinus</taxon>
    </lineage>
</organism>
<dbReference type="EMBL" id="JANIEX010001934">
    <property type="protein sequence ID" value="KAJ3553298.1"/>
    <property type="molecule type" value="Genomic_DNA"/>
</dbReference>
<evidence type="ECO:0000313" key="2">
    <source>
        <dbReference type="EMBL" id="KAJ3553298.1"/>
    </source>
</evidence>